<sequence>MAALWRALEEVAPQAALSSAAATVVSLVPEDDDTAETALRGALVLRYNTVKPFLSLLGESKALDAVPGGSRILTGVQRLPVLSRRKAGEKPCSVRRSEYLRQETELSPRHLAVECIDRYRRQQD</sequence>
<dbReference type="EMBL" id="CP117522">
    <property type="protein sequence ID" value="WNF01279.1"/>
    <property type="molecule type" value="Genomic_DNA"/>
</dbReference>
<dbReference type="Proteomes" id="UP001305606">
    <property type="component" value="Chromosome"/>
</dbReference>
<gene>
    <name evidence="1" type="ORF">PS467_41045</name>
</gene>
<evidence type="ECO:0000313" key="1">
    <source>
        <dbReference type="EMBL" id="WNF01279.1"/>
    </source>
</evidence>
<evidence type="ECO:0000313" key="2">
    <source>
        <dbReference type="Proteomes" id="UP001305606"/>
    </source>
</evidence>
<protein>
    <submittedName>
        <fullName evidence="1">Uncharacterized protein</fullName>
    </submittedName>
</protein>
<name>A0ABY9V8V1_9ACTN</name>
<reference evidence="1 2" key="1">
    <citation type="submission" date="2023-02" db="EMBL/GenBank/DDBJ databases">
        <title>Streptomyces sp. SCA4-21 with antifungal activity against Fusarium oxysporum f. sp. cubense, Streptomyces sp. SCA2-17 with antifungal activity against Fusarium oxysporum f. sp. cubense.</title>
        <authorList>
            <person name="Qi D."/>
        </authorList>
    </citation>
    <scope>NUCLEOTIDE SEQUENCE [LARGE SCALE GENOMIC DNA]</scope>
    <source>
        <strain evidence="1 2">SCA4-21</strain>
    </source>
</reference>
<organism evidence="1 2">
    <name type="scientific">Streptomyces luomodiensis</name>
    <dbReference type="NCBI Taxonomy" id="3026192"/>
    <lineage>
        <taxon>Bacteria</taxon>
        <taxon>Bacillati</taxon>
        <taxon>Actinomycetota</taxon>
        <taxon>Actinomycetes</taxon>
        <taxon>Kitasatosporales</taxon>
        <taxon>Streptomycetaceae</taxon>
        <taxon>Streptomyces</taxon>
    </lineage>
</organism>
<keyword evidence="2" id="KW-1185">Reference proteome</keyword>
<proteinExistence type="predicted"/>
<accession>A0ABY9V8V1</accession>